<gene>
    <name evidence="2" type="ORF">bsdcttw_42550</name>
</gene>
<dbReference type="AlphaFoldDB" id="A0A7M3S9E7"/>
<evidence type="ECO:0000259" key="1">
    <source>
        <dbReference type="Pfam" id="PF04991"/>
    </source>
</evidence>
<dbReference type="PANTHER" id="PTHR43404">
    <property type="entry name" value="LIPOPOLYSACCHARIDE CHOLINEPHOSPHOTRANSFERASE LICD"/>
    <property type="match status" value="1"/>
</dbReference>
<dbReference type="GO" id="GO:0016740">
    <property type="term" value="F:transferase activity"/>
    <property type="evidence" value="ECO:0007669"/>
    <property type="project" value="UniProtKB-KW"/>
</dbReference>
<dbReference type="GO" id="GO:0009100">
    <property type="term" value="P:glycoprotein metabolic process"/>
    <property type="evidence" value="ECO:0007669"/>
    <property type="project" value="UniProtKB-ARBA"/>
</dbReference>
<dbReference type="InterPro" id="IPR052942">
    <property type="entry name" value="LPS_cholinephosphotransferase"/>
</dbReference>
<keyword evidence="3" id="KW-1185">Reference proteome</keyword>
<protein>
    <submittedName>
        <fullName evidence="2">LPS cholinephosphotransferase</fullName>
    </submittedName>
</protein>
<dbReference type="RefSeq" id="WP_185256808.1">
    <property type="nucleotide sequence ID" value="NZ_AP023368.1"/>
</dbReference>
<dbReference type="Proteomes" id="UP000515703">
    <property type="component" value="Chromosome"/>
</dbReference>
<keyword evidence="2" id="KW-0808">Transferase</keyword>
<dbReference type="EMBL" id="AP023368">
    <property type="protein sequence ID" value="BCK01215.1"/>
    <property type="molecule type" value="Genomic_DNA"/>
</dbReference>
<organism evidence="2 3">
    <name type="scientific">Anaerocolumna chitinilytica</name>
    <dbReference type="NCBI Taxonomy" id="1727145"/>
    <lineage>
        <taxon>Bacteria</taxon>
        <taxon>Bacillati</taxon>
        <taxon>Bacillota</taxon>
        <taxon>Clostridia</taxon>
        <taxon>Lachnospirales</taxon>
        <taxon>Lachnospiraceae</taxon>
        <taxon>Anaerocolumna</taxon>
    </lineage>
</organism>
<proteinExistence type="predicted"/>
<dbReference type="Pfam" id="PF04991">
    <property type="entry name" value="LicD"/>
    <property type="match status" value="1"/>
</dbReference>
<reference evidence="2 3" key="2">
    <citation type="submission" date="2020-08" db="EMBL/GenBank/DDBJ databases">
        <authorList>
            <person name="Ueki A."/>
            <person name="Tonouchi A."/>
        </authorList>
    </citation>
    <scope>NUCLEOTIDE SEQUENCE [LARGE SCALE GENOMIC DNA]</scope>
    <source>
        <strain evidence="2 3">CTTW</strain>
    </source>
</reference>
<evidence type="ECO:0000313" key="3">
    <source>
        <dbReference type="Proteomes" id="UP000515703"/>
    </source>
</evidence>
<evidence type="ECO:0000313" key="2">
    <source>
        <dbReference type="EMBL" id="BCK01215.1"/>
    </source>
</evidence>
<dbReference type="KEGG" id="acht:bsdcttw_42550"/>
<sequence length="288" mass="34035">MADIRFAVEREKKEIKITPEILKELQAIQLEILIEFDRICNENHIDYSLDGGTLLGAVRHKGFIPWDDDIDIIMLRRDYEKFFKLYTSGLINEKFFLQEHRTDKFYMVGYPRIQRNNTIYRRAGHEHMKYHQGVFIDLFVLDNVPDSKFFRSLHRLLCFCCRKILWSKSGKKLAKNIVLRMWWTIVALIPAKFAFGLNNTLAHLANRRETVLVRHNTHPYPNPKVCGYGIPRVLLDSFTTLEFEGIKFKAVTEYDKYLTMLYGDYMKLPSRDKQVPHIHLSAFEGVKK</sequence>
<dbReference type="InterPro" id="IPR007074">
    <property type="entry name" value="LicD/FKTN/FKRP_NTP_transf"/>
</dbReference>
<name>A0A7M3S9E7_9FIRM</name>
<reference evidence="2 3" key="1">
    <citation type="submission" date="2020-08" db="EMBL/GenBank/DDBJ databases">
        <title>Draft genome sequencing of an Anaerocolumna strain isolated from anoxic soil subjected to BSD treatment.</title>
        <authorList>
            <person name="Uek A."/>
            <person name="Tonouchi A."/>
        </authorList>
    </citation>
    <scope>NUCLEOTIDE SEQUENCE [LARGE SCALE GENOMIC DNA]</scope>
    <source>
        <strain evidence="2 3">CTTW</strain>
    </source>
</reference>
<dbReference type="PANTHER" id="PTHR43404:SF2">
    <property type="entry name" value="LIPOPOLYSACCHARIDE CHOLINEPHOSPHOTRANSFERASE LICD"/>
    <property type="match status" value="1"/>
</dbReference>
<feature type="domain" description="LicD/FKTN/FKRP nucleotidyltransferase" evidence="1">
    <location>
        <begin position="40"/>
        <end position="263"/>
    </location>
</feature>
<accession>A0A7M3S9E7</accession>